<comment type="subcellular location">
    <subcellularLocation>
        <location evidence="1">Cytoplasm</location>
        <location evidence="1">Perinuclear region</location>
    </subcellularLocation>
</comment>
<feature type="repeat" description="TPR" evidence="9">
    <location>
        <begin position="11"/>
        <end position="44"/>
    </location>
</feature>
<dbReference type="SUPFAM" id="SSF48371">
    <property type="entry name" value="ARM repeat"/>
    <property type="match status" value="2"/>
</dbReference>
<dbReference type="PANTHER" id="PTHR45994">
    <property type="entry name" value="FI21225P1"/>
    <property type="match status" value="1"/>
</dbReference>
<evidence type="ECO:0000256" key="6">
    <source>
        <dbReference type="ARBA" id="ARBA00022782"/>
    </source>
</evidence>
<protein>
    <recommendedName>
        <fullName evidence="10">UNC-45/Cro1/She4 central domain-containing protein</fullName>
    </recommendedName>
</protein>
<evidence type="ECO:0000256" key="7">
    <source>
        <dbReference type="ARBA" id="ARBA00022803"/>
    </source>
</evidence>
<keyword evidence="8" id="KW-0143">Chaperone</keyword>
<dbReference type="InterPro" id="IPR016024">
    <property type="entry name" value="ARM-type_fold"/>
</dbReference>
<dbReference type="FunFam" id="1.25.10.10:FF:000043">
    <property type="entry name" value="Unc-45 myosin chaperone B"/>
    <property type="match status" value="1"/>
</dbReference>
<dbReference type="PROSITE" id="PS50005">
    <property type="entry name" value="TPR"/>
    <property type="match status" value="2"/>
</dbReference>
<dbReference type="GO" id="GO:0030154">
    <property type="term" value="P:cell differentiation"/>
    <property type="evidence" value="ECO:0007669"/>
    <property type="project" value="UniProtKB-KW"/>
</dbReference>
<feature type="repeat" description="TPR" evidence="9">
    <location>
        <begin position="48"/>
        <end position="81"/>
    </location>
</feature>
<proteinExistence type="predicted"/>
<dbReference type="AlphaFoldDB" id="A0AAN8CEQ3"/>
<dbReference type="PANTHER" id="PTHR45994:SF3">
    <property type="entry name" value="PROTEIN UNC-45 HOMOLOG A"/>
    <property type="match status" value="1"/>
</dbReference>
<keyword evidence="7 9" id="KW-0802">TPR repeat</keyword>
<keyword evidence="12" id="KW-1185">Reference proteome</keyword>
<dbReference type="SMART" id="SM00028">
    <property type="entry name" value="TPR"/>
    <property type="match status" value="3"/>
</dbReference>
<dbReference type="InterPro" id="IPR019734">
    <property type="entry name" value="TPR_rpt"/>
</dbReference>
<sequence>MSGSEKEKEDYAALKDEGNTLFKAGDMQGAVRCYTKALKLSDSKAERAVLHRNRSACYLKQEEYNKAESDASKALDIDPGDVKARFRRAQAFQKLVRLDQAFMDAQRCAQLEPKNKAFQDLLRQLGAQIQQKSVQLNSTDARVQQMFSLLLDASANDSDRQKAAQNLVVLSREDAGAEQIFRNDGVKLIQKLLHSNQEDVVLSALRTLVGLCTGHQSRTMAIVNELGMEQLCGVMGSGASTVSLAACHLLQVMFESLTEVMKREIRGKDEAILAEPSKELRSMLRHLLEMMPASNVSGTGRDSAINLMVKQVPRKSLKNPDNSLTLWVIDQGLKKILAVAGTVPELSEGPPLTENSHMSCSVLLSKLYDDLKNDTERENFNKLCEEYVQQYFNQPGLDAKLRAIQAVSVLLQGPSEVGNRTLEMSGMMDAVIALCASERCDSPAANGVALLKDLYKKSENDRIRVRALVGLCKLGSAGGTDFSMKQFAEGSTLRLAKQCRKWLCNESLPTTSRRWSVEGLAYLTFDADVKEDLVEDKNALQAMFELAKSEDKTVLFAVGSTLVNCTNSYEVEKPDPQMVELAKYAKQHVPEVHPKDATSYVEKRLGKLLEAGVVSALVCMVKKESPALTEACREGIARIFLALVDRQEDRGTVVAQGGGKALIPLASDNTDLGKIKAAQALAKITITSNPEIAFPGERINEMVRPLVSLLTIECTLLQNFEALMALTNLAGINERLRQKIIKEKAVAKIEGYMFEEHDLVRAAATECMCNLVLSTEVQKLYLATGNDRLKLLVLYSGEDDERLRKAAAGTLAMLTSEQPELCARIPGTTTHWLEILQSLLLCEISDLRHRGVVIVQNIMQADKSLAETIMESEALEILSVLAKGGEGTSKPVSQAAQNCLDIAVEYSIIMSREGREKEKGTEP</sequence>
<evidence type="ECO:0000256" key="4">
    <source>
        <dbReference type="ARBA" id="ARBA00022541"/>
    </source>
</evidence>
<keyword evidence="6" id="KW-0221">Differentiation</keyword>
<dbReference type="EMBL" id="JAULUE010002051">
    <property type="protein sequence ID" value="KAK5902485.1"/>
    <property type="molecule type" value="Genomic_DNA"/>
</dbReference>
<comment type="caution">
    <text evidence="11">The sequence shown here is derived from an EMBL/GenBank/DDBJ whole genome shotgun (WGS) entry which is preliminary data.</text>
</comment>
<keyword evidence="3" id="KW-0963">Cytoplasm</keyword>
<dbReference type="GO" id="GO:0048471">
    <property type="term" value="C:perinuclear region of cytoplasm"/>
    <property type="evidence" value="ECO:0007669"/>
    <property type="project" value="UniProtKB-SubCell"/>
</dbReference>
<evidence type="ECO:0000259" key="10">
    <source>
        <dbReference type="Pfam" id="PF11701"/>
    </source>
</evidence>
<dbReference type="GO" id="GO:0051879">
    <property type="term" value="F:Hsp90 protein binding"/>
    <property type="evidence" value="ECO:0007669"/>
    <property type="project" value="TreeGrafter"/>
</dbReference>
<dbReference type="InterPro" id="IPR011989">
    <property type="entry name" value="ARM-like"/>
</dbReference>
<organism evidence="11 12">
    <name type="scientific">Champsocephalus esox</name>
    <name type="common">pike icefish</name>
    <dbReference type="NCBI Taxonomy" id="159716"/>
    <lineage>
        <taxon>Eukaryota</taxon>
        <taxon>Metazoa</taxon>
        <taxon>Chordata</taxon>
        <taxon>Craniata</taxon>
        <taxon>Vertebrata</taxon>
        <taxon>Euteleostomi</taxon>
        <taxon>Actinopterygii</taxon>
        <taxon>Neopterygii</taxon>
        <taxon>Teleostei</taxon>
        <taxon>Neoteleostei</taxon>
        <taxon>Acanthomorphata</taxon>
        <taxon>Eupercaria</taxon>
        <taxon>Perciformes</taxon>
        <taxon>Notothenioidei</taxon>
        <taxon>Channichthyidae</taxon>
        <taxon>Champsocephalus</taxon>
    </lineage>
</organism>
<dbReference type="Pfam" id="PF11701">
    <property type="entry name" value="UNC45-central"/>
    <property type="match status" value="1"/>
</dbReference>
<evidence type="ECO:0000256" key="1">
    <source>
        <dbReference type="ARBA" id="ARBA00004556"/>
    </source>
</evidence>
<evidence type="ECO:0000256" key="5">
    <source>
        <dbReference type="ARBA" id="ARBA00022737"/>
    </source>
</evidence>
<dbReference type="GO" id="GO:0007517">
    <property type="term" value="P:muscle organ development"/>
    <property type="evidence" value="ECO:0007669"/>
    <property type="project" value="UniProtKB-KW"/>
</dbReference>
<evidence type="ECO:0000256" key="2">
    <source>
        <dbReference type="ARBA" id="ARBA00022473"/>
    </source>
</evidence>
<reference evidence="11 12" key="1">
    <citation type="journal article" date="2023" name="Mol. Biol. Evol.">
        <title>Genomics of Secondarily Temperate Adaptation in the Only Non-Antarctic Icefish.</title>
        <authorList>
            <person name="Rivera-Colon A.G."/>
            <person name="Rayamajhi N."/>
            <person name="Minhas B.F."/>
            <person name="Madrigal G."/>
            <person name="Bilyk K.T."/>
            <person name="Yoon V."/>
            <person name="Hune M."/>
            <person name="Gregory S."/>
            <person name="Cheng C.H.C."/>
            <person name="Catchen J.M."/>
        </authorList>
    </citation>
    <scope>NUCLEOTIDE SEQUENCE [LARGE SCALE GENOMIC DNA]</scope>
    <source>
        <strain evidence="11">JC2023a</strain>
    </source>
</reference>
<evidence type="ECO:0000313" key="12">
    <source>
        <dbReference type="Proteomes" id="UP001335648"/>
    </source>
</evidence>
<dbReference type="SUPFAM" id="SSF48452">
    <property type="entry name" value="TPR-like"/>
    <property type="match status" value="1"/>
</dbReference>
<dbReference type="InterPro" id="IPR011990">
    <property type="entry name" value="TPR-like_helical_dom_sf"/>
</dbReference>
<accession>A0AAN8CEQ3</accession>
<dbReference type="Gene3D" id="1.25.10.10">
    <property type="entry name" value="Leucine-rich Repeat Variant"/>
    <property type="match status" value="2"/>
</dbReference>
<evidence type="ECO:0000313" key="11">
    <source>
        <dbReference type="EMBL" id="KAK5902485.1"/>
    </source>
</evidence>
<keyword evidence="2" id="KW-0217">Developmental protein</keyword>
<evidence type="ECO:0000256" key="9">
    <source>
        <dbReference type="PROSITE-ProRule" id="PRU00339"/>
    </source>
</evidence>
<dbReference type="FunFam" id="1.25.40.10:FF:000025">
    <property type="entry name" value="Unc-45 myosin chaperone B"/>
    <property type="match status" value="1"/>
</dbReference>
<feature type="domain" description="UNC-45/Cro1/She4 central" evidence="10">
    <location>
        <begin position="342"/>
        <end position="438"/>
    </location>
</feature>
<dbReference type="InterPro" id="IPR024660">
    <property type="entry name" value="UCS_central_dom"/>
</dbReference>
<name>A0AAN8CEQ3_9TELE</name>
<evidence type="ECO:0000256" key="8">
    <source>
        <dbReference type="ARBA" id="ARBA00023186"/>
    </source>
</evidence>
<gene>
    <name evidence="11" type="ORF">CesoFtcFv8_007732</name>
</gene>
<keyword evidence="5" id="KW-0677">Repeat</keyword>
<evidence type="ECO:0000256" key="3">
    <source>
        <dbReference type="ARBA" id="ARBA00022490"/>
    </source>
</evidence>
<dbReference type="Gene3D" id="1.25.40.10">
    <property type="entry name" value="Tetratricopeptide repeat domain"/>
    <property type="match status" value="1"/>
</dbReference>
<keyword evidence="4" id="KW-0517">Myogenesis</keyword>
<dbReference type="Proteomes" id="UP001335648">
    <property type="component" value="Unassembled WGS sequence"/>
</dbReference>